<organism evidence="1 2">
    <name type="scientific">Ruminiclostridium herbifermentans</name>
    <dbReference type="NCBI Taxonomy" id="2488810"/>
    <lineage>
        <taxon>Bacteria</taxon>
        <taxon>Bacillati</taxon>
        <taxon>Bacillota</taxon>
        <taxon>Clostridia</taxon>
        <taxon>Eubacteriales</taxon>
        <taxon>Oscillospiraceae</taxon>
        <taxon>Ruminiclostridium</taxon>
    </lineage>
</organism>
<name>A0A4U7J7A0_9FIRM</name>
<dbReference type="Pfam" id="PF14198">
    <property type="entry name" value="TnpV"/>
    <property type="match status" value="1"/>
</dbReference>
<keyword evidence="2" id="KW-1185">Reference proteome</keyword>
<protein>
    <submittedName>
        <fullName evidence="1">TnpV protein</fullName>
    </submittedName>
</protein>
<dbReference type="Proteomes" id="UP000306409">
    <property type="component" value="Chromosome"/>
</dbReference>
<evidence type="ECO:0000313" key="1">
    <source>
        <dbReference type="EMBL" id="QNU66392.1"/>
    </source>
</evidence>
<evidence type="ECO:0000313" key="2">
    <source>
        <dbReference type="Proteomes" id="UP000306409"/>
    </source>
</evidence>
<gene>
    <name evidence="1" type="ORF">EHE19_016180</name>
</gene>
<dbReference type="OrthoDB" id="9797564at2"/>
<dbReference type="InterPro" id="IPR026989">
    <property type="entry name" value="TnpV"/>
</dbReference>
<dbReference type="AlphaFoldDB" id="A0A4U7J7A0"/>
<dbReference type="KEGG" id="rher:EHE19_016180"/>
<proteinExistence type="predicted"/>
<reference evidence="1 2" key="1">
    <citation type="submission" date="2020-09" db="EMBL/GenBank/DDBJ databases">
        <title>Characterization and genome sequencing of Ruminiclostridium sp. nov. MA18.</title>
        <authorList>
            <person name="Rettenmaier R."/>
            <person name="Kowollik M.-L."/>
            <person name="Liebl W."/>
            <person name="Zverlov V."/>
        </authorList>
    </citation>
    <scope>NUCLEOTIDE SEQUENCE [LARGE SCALE GENOMIC DNA]</scope>
    <source>
        <strain evidence="1 2">MA18</strain>
    </source>
</reference>
<accession>A0A4U7J7A0</accession>
<sequence length="113" mass="12950">MELTYTMQGDYLVPDLTLPEEETHIGKYGMLRRTYLKNHRKGTYASLMMSGKLNSHLLEIDRIAKERIEMITTELLENNPAPDKAIDPMGWAGHMNNLRHSAEESVLAELVYS</sequence>
<dbReference type="EMBL" id="CP061336">
    <property type="protein sequence ID" value="QNU66392.1"/>
    <property type="molecule type" value="Genomic_DNA"/>
</dbReference>